<protein>
    <submittedName>
        <fullName evidence="2">Uncharacterized protein</fullName>
    </submittedName>
</protein>
<feature type="region of interest" description="Disordered" evidence="1">
    <location>
        <begin position="31"/>
        <end position="52"/>
    </location>
</feature>
<feature type="compositionally biased region" description="Polar residues" evidence="1">
    <location>
        <begin position="31"/>
        <end position="45"/>
    </location>
</feature>
<dbReference type="EMBL" id="GGEC01005667">
    <property type="protein sequence ID" value="MBW86150.1"/>
    <property type="molecule type" value="Transcribed_RNA"/>
</dbReference>
<accession>A0A2P2IY54</accession>
<evidence type="ECO:0000256" key="1">
    <source>
        <dbReference type="SAM" id="MobiDB-lite"/>
    </source>
</evidence>
<proteinExistence type="predicted"/>
<sequence length="52" mass="5850">MPSMSGRNCTKRNIRNKITTHNQNIFCSQVVSNSPKSTSSPNILRNCSHLDM</sequence>
<reference evidence="2" key="1">
    <citation type="submission" date="2018-02" db="EMBL/GenBank/DDBJ databases">
        <title>Rhizophora mucronata_Transcriptome.</title>
        <authorList>
            <person name="Meera S.P."/>
            <person name="Sreeshan A."/>
            <person name="Augustine A."/>
        </authorList>
    </citation>
    <scope>NUCLEOTIDE SEQUENCE</scope>
    <source>
        <tissue evidence="2">Leaf</tissue>
    </source>
</reference>
<dbReference type="AlphaFoldDB" id="A0A2P2IY54"/>
<organism evidence="2">
    <name type="scientific">Rhizophora mucronata</name>
    <name type="common">Asiatic mangrove</name>
    <dbReference type="NCBI Taxonomy" id="61149"/>
    <lineage>
        <taxon>Eukaryota</taxon>
        <taxon>Viridiplantae</taxon>
        <taxon>Streptophyta</taxon>
        <taxon>Embryophyta</taxon>
        <taxon>Tracheophyta</taxon>
        <taxon>Spermatophyta</taxon>
        <taxon>Magnoliopsida</taxon>
        <taxon>eudicotyledons</taxon>
        <taxon>Gunneridae</taxon>
        <taxon>Pentapetalae</taxon>
        <taxon>rosids</taxon>
        <taxon>fabids</taxon>
        <taxon>Malpighiales</taxon>
        <taxon>Rhizophoraceae</taxon>
        <taxon>Rhizophora</taxon>
    </lineage>
</organism>
<evidence type="ECO:0000313" key="2">
    <source>
        <dbReference type="EMBL" id="MBW86150.1"/>
    </source>
</evidence>
<name>A0A2P2IY54_RHIMU</name>